<dbReference type="Proteomes" id="UP000256970">
    <property type="component" value="Unassembled WGS sequence"/>
</dbReference>
<gene>
    <name evidence="2" type="ORF">BQ4739_LOCUS2946</name>
</gene>
<dbReference type="EMBL" id="FNXT01000220">
    <property type="protein sequence ID" value="SZX62350.1"/>
    <property type="molecule type" value="Genomic_DNA"/>
</dbReference>
<proteinExistence type="predicted"/>
<evidence type="ECO:0000313" key="2">
    <source>
        <dbReference type="EMBL" id="SZX62350.1"/>
    </source>
</evidence>
<feature type="region of interest" description="Disordered" evidence="1">
    <location>
        <begin position="1"/>
        <end position="49"/>
    </location>
</feature>
<protein>
    <submittedName>
        <fullName evidence="2">Uncharacterized protein</fullName>
    </submittedName>
</protein>
<feature type="compositionally biased region" description="Low complexity" evidence="1">
    <location>
        <begin position="18"/>
        <end position="27"/>
    </location>
</feature>
<evidence type="ECO:0000256" key="1">
    <source>
        <dbReference type="SAM" id="MobiDB-lite"/>
    </source>
</evidence>
<evidence type="ECO:0000313" key="3">
    <source>
        <dbReference type="Proteomes" id="UP000256970"/>
    </source>
</evidence>
<accession>A0A383VBM8</accession>
<dbReference type="AlphaFoldDB" id="A0A383VBM8"/>
<dbReference type="PANTHER" id="PTHR35759:SF1">
    <property type="entry name" value="OS07G0673000 PROTEIN"/>
    <property type="match status" value="1"/>
</dbReference>
<organism evidence="2 3">
    <name type="scientific">Tetradesmus obliquus</name>
    <name type="common">Green alga</name>
    <name type="synonym">Acutodesmus obliquus</name>
    <dbReference type="NCBI Taxonomy" id="3088"/>
    <lineage>
        <taxon>Eukaryota</taxon>
        <taxon>Viridiplantae</taxon>
        <taxon>Chlorophyta</taxon>
        <taxon>core chlorophytes</taxon>
        <taxon>Chlorophyceae</taxon>
        <taxon>CS clade</taxon>
        <taxon>Sphaeropleales</taxon>
        <taxon>Scenedesmaceae</taxon>
        <taxon>Tetradesmus</taxon>
    </lineage>
</organism>
<name>A0A383VBM8_TETOB</name>
<keyword evidence="3" id="KW-1185">Reference proteome</keyword>
<reference evidence="2 3" key="1">
    <citation type="submission" date="2016-10" db="EMBL/GenBank/DDBJ databases">
        <authorList>
            <person name="Cai Z."/>
        </authorList>
    </citation>
    <scope>NUCLEOTIDE SEQUENCE [LARGE SCALE GENOMIC DNA]</scope>
</reference>
<dbReference type="PANTHER" id="PTHR35759">
    <property type="entry name" value="BNAA09G03860D PROTEIN"/>
    <property type="match status" value="1"/>
</dbReference>
<feature type="compositionally biased region" description="Basic residues" evidence="1">
    <location>
        <begin position="1"/>
        <end position="12"/>
    </location>
</feature>
<sequence>MQASHKASKGRLRQLQLASPPSSDAPSTTRDRQLAQPSRHPTSSSSSSNTTCLPIVGSIHHLPSPAVPAAWWQLCEAISASQLPGLQAHLQPARCSLPDIQNSTGARCQLGRQPWAYSFADARLSAFAAALFVAIVQGWAGAAKQLGAPPPQLNRFDLFHGHLFIANECSTPNKQTFQNTPVAQHANSASRKSAAAGNLNSSQHHKLHIAQQPLQQQHLQQISDSSSCRVGVLFHASEYPAYQPSSFPINLGHCQARSSCRYSARAMDLRNIIWWQGQLAVLDVGEASPLHDSLLHQGTQPLRTVYEEDFGTPLAELLLLRQPHHRRRRRMAAEVQRWSRVLAAEAGGVAVERCSSSVQQHGPYVSY</sequence>